<dbReference type="Pfam" id="PF25591">
    <property type="entry name" value="LRV_2"/>
    <property type="match status" value="1"/>
</dbReference>
<gene>
    <name evidence="6" type="ORF">CK510_17315</name>
</gene>
<keyword evidence="3" id="KW-0605">Phycobilisome</keyword>
<evidence type="ECO:0000256" key="4">
    <source>
        <dbReference type="ARBA" id="ARBA00023239"/>
    </source>
</evidence>
<keyword evidence="7" id="KW-1185">Reference proteome</keyword>
<protein>
    <recommendedName>
        <fullName evidence="5">Leucine rich repeat variant domain-containing protein</fullName>
    </recommendedName>
</protein>
<evidence type="ECO:0000313" key="7">
    <source>
        <dbReference type="Proteomes" id="UP000218238"/>
    </source>
</evidence>
<dbReference type="Proteomes" id="UP000218238">
    <property type="component" value="Unassembled WGS sequence"/>
</dbReference>
<dbReference type="SUPFAM" id="SSF48371">
    <property type="entry name" value="ARM repeat"/>
    <property type="match status" value="2"/>
</dbReference>
<dbReference type="GO" id="GO:0030089">
    <property type="term" value="C:phycobilisome"/>
    <property type="evidence" value="ECO:0007669"/>
    <property type="project" value="UniProtKB-KW"/>
</dbReference>
<feature type="domain" description="Leucine rich repeat variant" evidence="5">
    <location>
        <begin position="396"/>
        <end position="448"/>
    </location>
</feature>
<dbReference type="EMBL" id="NTFS01000198">
    <property type="protein sequence ID" value="PAX52799.1"/>
    <property type="molecule type" value="Genomic_DNA"/>
</dbReference>
<sequence length="586" mass="65418">MHQTPEEQSEDIVTSPENLAATNLRTAENPNVEPELLRQLAVSDDITIREAVAANPNTPTEVLLKLAEVFPQQFLKNPVFSLLLLENPNFAADIPYYALLSLLKQSELPDFFLSSAANHANPEILYLVAKHPNTSDNALEEMTRRNPRDTPLGLSIIKREDVSERVLSILVEYSAIAVRLCLAKNPATSPSILAKLAIVREANPNFQQEIYLKLAKNPHTPIIVIHGLLKKCDRKIKQGISQRSDLPISIIIELASDSQIHATNSLAKNLSITADVLMELANHRELRVRQMVVRHPNVPQTLLDRAVTNPELRQYVAENPSTPADLLIELVQDEEEEVLKAIATNPSATASVLESIAKTRSQDILIAQHPNATTKLLQQILWRLAMDERLSVRKYVAKHPHTPVDILITWVRKQPELRLFIAQNPSISAEIIEQLAGDTSAKVREALAYNPSTPTYILEKLAKDSQIPVRQAVANNPNTSGNILEFLAQDWQCSTFVAQNPNTPTQVLENLIRLSGFNWLLLAHPNTSLSMQHKLLGILGTSAIASERIYAAKHPQTPVEMLMQLTRDRNPEIQNAALRTIERCDR</sequence>
<comment type="similarity">
    <text evidence="1">Belongs to the CpcE/RpcE/PecE family.</text>
</comment>
<dbReference type="InterPro" id="IPR011989">
    <property type="entry name" value="ARM-like"/>
</dbReference>
<evidence type="ECO:0000256" key="3">
    <source>
        <dbReference type="ARBA" id="ARBA00022738"/>
    </source>
</evidence>
<keyword evidence="2" id="KW-0042">Antenna complex</keyword>
<evidence type="ECO:0000259" key="5">
    <source>
        <dbReference type="Pfam" id="PF25591"/>
    </source>
</evidence>
<accession>A0A2A2THC4</accession>
<dbReference type="InterPro" id="IPR057893">
    <property type="entry name" value="LRV_2"/>
</dbReference>
<keyword evidence="4" id="KW-0456">Lyase</keyword>
<dbReference type="Gene3D" id="1.25.10.10">
    <property type="entry name" value="Leucine-rich Repeat Variant"/>
    <property type="match status" value="2"/>
</dbReference>
<name>A0A2A2THC4_9CYAN</name>
<organism evidence="6 7">
    <name type="scientific">Brunnivagina elsteri CCALA 953</name>
    <dbReference type="NCBI Taxonomy" id="987040"/>
    <lineage>
        <taxon>Bacteria</taxon>
        <taxon>Bacillati</taxon>
        <taxon>Cyanobacteriota</taxon>
        <taxon>Cyanophyceae</taxon>
        <taxon>Nostocales</taxon>
        <taxon>Calotrichaceae</taxon>
        <taxon>Brunnivagina</taxon>
    </lineage>
</organism>
<evidence type="ECO:0000313" key="6">
    <source>
        <dbReference type="EMBL" id="PAX52799.1"/>
    </source>
</evidence>
<evidence type="ECO:0000256" key="2">
    <source>
        <dbReference type="ARBA" id="ARBA00022549"/>
    </source>
</evidence>
<evidence type="ECO:0000256" key="1">
    <source>
        <dbReference type="ARBA" id="ARBA00009299"/>
    </source>
</evidence>
<comment type="caution">
    <text evidence="6">The sequence shown here is derived from an EMBL/GenBank/DDBJ whole genome shotgun (WGS) entry which is preliminary data.</text>
</comment>
<dbReference type="AlphaFoldDB" id="A0A2A2THC4"/>
<dbReference type="OrthoDB" id="500479at2"/>
<proteinExistence type="inferred from homology"/>
<reference evidence="6 7" key="1">
    <citation type="submission" date="2017-08" db="EMBL/GenBank/DDBJ databases">
        <title>Draft genome sequence of filamentous cyanobacterium Calothrix elsteri CCALA 953.</title>
        <authorList>
            <person name="Gagunashvili A.N."/>
            <person name="Elster J."/>
            <person name="Andresson O.S."/>
        </authorList>
    </citation>
    <scope>NUCLEOTIDE SEQUENCE [LARGE SCALE GENOMIC DNA]</scope>
    <source>
        <strain evidence="6 7">CCALA 953</strain>
    </source>
</reference>
<dbReference type="GO" id="GO:0016829">
    <property type="term" value="F:lyase activity"/>
    <property type="evidence" value="ECO:0007669"/>
    <property type="project" value="UniProtKB-KW"/>
</dbReference>
<dbReference type="InterPro" id="IPR016024">
    <property type="entry name" value="ARM-type_fold"/>
</dbReference>
<dbReference type="RefSeq" id="WP_095722895.1">
    <property type="nucleotide sequence ID" value="NZ_NTFS01000198.1"/>
</dbReference>